<feature type="region of interest" description="Disordered" evidence="1">
    <location>
        <begin position="67"/>
        <end position="86"/>
    </location>
</feature>
<evidence type="ECO:0000313" key="2">
    <source>
        <dbReference type="EMBL" id="KAJ1088284.1"/>
    </source>
</evidence>
<feature type="compositionally biased region" description="Polar residues" evidence="1">
    <location>
        <begin position="75"/>
        <end position="86"/>
    </location>
</feature>
<organism evidence="2 3">
    <name type="scientific">Pleurodeles waltl</name>
    <name type="common">Iberian ribbed newt</name>
    <dbReference type="NCBI Taxonomy" id="8319"/>
    <lineage>
        <taxon>Eukaryota</taxon>
        <taxon>Metazoa</taxon>
        <taxon>Chordata</taxon>
        <taxon>Craniata</taxon>
        <taxon>Vertebrata</taxon>
        <taxon>Euteleostomi</taxon>
        <taxon>Amphibia</taxon>
        <taxon>Batrachia</taxon>
        <taxon>Caudata</taxon>
        <taxon>Salamandroidea</taxon>
        <taxon>Salamandridae</taxon>
        <taxon>Pleurodelinae</taxon>
        <taxon>Pleurodeles</taxon>
    </lineage>
</organism>
<name>A0AAV7LBG1_PLEWA</name>
<comment type="caution">
    <text evidence="2">The sequence shown here is derived from an EMBL/GenBank/DDBJ whole genome shotgun (WGS) entry which is preliminary data.</text>
</comment>
<dbReference type="EMBL" id="JANPWB010000015">
    <property type="protein sequence ID" value="KAJ1088284.1"/>
    <property type="molecule type" value="Genomic_DNA"/>
</dbReference>
<reference evidence="2" key="1">
    <citation type="journal article" date="2022" name="bioRxiv">
        <title>Sequencing and chromosome-scale assembly of the giantPleurodeles waltlgenome.</title>
        <authorList>
            <person name="Brown T."/>
            <person name="Elewa A."/>
            <person name="Iarovenko S."/>
            <person name="Subramanian E."/>
            <person name="Araus A.J."/>
            <person name="Petzold A."/>
            <person name="Susuki M."/>
            <person name="Suzuki K.-i.T."/>
            <person name="Hayashi T."/>
            <person name="Toyoda A."/>
            <person name="Oliveira C."/>
            <person name="Osipova E."/>
            <person name="Leigh N.D."/>
            <person name="Simon A."/>
            <person name="Yun M.H."/>
        </authorList>
    </citation>
    <scope>NUCLEOTIDE SEQUENCE</scope>
    <source>
        <strain evidence="2">20211129_DDA</strain>
        <tissue evidence="2">Liver</tissue>
    </source>
</reference>
<sequence length="86" mass="9501">MLAHIVLTLDKKLDMLNQKLDFWVNRHKAKDRVVDNALIDKLASLPELPNLRSPAQGMEIPLLETVEDTDHAGSESVTGSVGSQPK</sequence>
<evidence type="ECO:0000313" key="3">
    <source>
        <dbReference type="Proteomes" id="UP001066276"/>
    </source>
</evidence>
<protein>
    <submittedName>
        <fullName evidence="2">Uncharacterized protein</fullName>
    </submittedName>
</protein>
<evidence type="ECO:0000256" key="1">
    <source>
        <dbReference type="SAM" id="MobiDB-lite"/>
    </source>
</evidence>
<proteinExistence type="predicted"/>
<dbReference type="Proteomes" id="UP001066276">
    <property type="component" value="Chromosome 11"/>
</dbReference>
<gene>
    <name evidence="2" type="ORF">NDU88_001442</name>
</gene>
<accession>A0AAV7LBG1</accession>
<dbReference type="AlphaFoldDB" id="A0AAV7LBG1"/>
<keyword evidence="3" id="KW-1185">Reference proteome</keyword>